<feature type="non-terminal residue" evidence="2">
    <location>
        <position position="1"/>
    </location>
</feature>
<keyword evidence="1" id="KW-0472">Membrane</keyword>
<evidence type="ECO:0000313" key="3">
    <source>
        <dbReference type="Proteomes" id="UP001187415"/>
    </source>
</evidence>
<keyword evidence="3" id="KW-1185">Reference proteome</keyword>
<keyword evidence="1" id="KW-1133">Transmembrane helix</keyword>
<organism evidence="2 3">
    <name type="scientific">Channa striata</name>
    <name type="common">Snakehead murrel</name>
    <name type="synonym">Ophicephalus striatus</name>
    <dbReference type="NCBI Taxonomy" id="64152"/>
    <lineage>
        <taxon>Eukaryota</taxon>
        <taxon>Metazoa</taxon>
        <taxon>Chordata</taxon>
        <taxon>Craniata</taxon>
        <taxon>Vertebrata</taxon>
        <taxon>Euteleostomi</taxon>
        <taxon>Actinopterygii</taxon>
        <taxon>Neopterygii</taxon>
        <taxon>Teleostei</taxon>
        <taxon>Neoteleostei</taxon>
        <taxon>Acanthomorphata</taxon>
        <taxon>Anabantaria</taxon>
        <taxon>Anabantiformes</taxon>
        <taxon>Channoidei</taxon>
        <taxon>Channidae</taxon>
        <taxon>Channa</taxon>
    </lineage>
</organism>
<proteinExistence type="predicted"/>
<accession>A0AA88IXX5</accession>
<keyword evidence="1" id="KW-0812">Transmembrane</keyword>
<reference evidence="2" key="1">
    <citation type="submission" date="2023-07" db="EMBL/GenBank/DDBJ databases">
        <title>Chromosome-level Genome Assembly of Striped Snakehead (Channa striata).</title>
        <authorList>
            <person name="Liu H."/>
        </authorList>
    </citation>
    <scope>NUCLEOTIDE SEQUENCE</scope>
    <source>
        <strain evidence="2">Gz</strain>
        <tissue evidence="2">Muscle</tissue>
    </source>
</reference>
<dbReference type="AlphaFoldDB" id="A0AA88IXX5"/>
<comment type="caution">
    <text evidence="2">The sequence shown here is derived from an EMBL/GenBank/DDBJ whole genome shotgun (WGS) entry which is preliminary data.</text>
</comment>
<sequence>LDDRDPSSSTKTGALIAVTVVIIIAGLIVGFIQWTNRHIYCSAASGTSLYETPRSLNQHDPDDLYIRIQQPTKALYQRETSVHCQPDTNTNSGTSIVIYSHYDI</sequence>
<protein>
    <submittedName>
        <fullName evidence="2">Uncharacterized protein</fullName>
    </submittedName>
</protein>
<dbReference type="EMBL" id="JAUPFM010000193">
    <property type="protein sequence ID" value="KAK2811146.1"/>
    <property type="molecule type" value="Genomic_DNA"/>
</dbReference>
<evidence type="ECO:0000256" key="1">
    <source>
        <dbReference type="SAM" id="Phobius"/>
    </source>
</evidence>
<evidence type="ECO:0000313" key="2">
    <source>
        <dbReference type="EMBL" id="KAK2811146.1"/>
    </source>
</evidence>
<name>A0AA88IXX5_CHASR</name>
<gene>
    <name evidence="2" type="ORF">Q5P01_000279</name>
</gene>
<feature type="transmembrane region" description="Helical" evidence="1">
    <location>
        <begin position="12"/>
        <end position="32"/>
    </location>
</feature>
<dbReference type="Proteomes" id="UP001187415">
    <property type="component" value="Unassembled WGS sequence"/>
</dbReference>